<dbReference type="GO" id="GO:0005829">
    <property type="term" value="C:cytosol"/>
    <property type="evidence" value="ECO:0007669"/>
    <property type="project" value="TreeGrafter"/>
</dbReference>
<dbReference type="SMART" id="SM00342">
    <property type="entry name" value="HTH_ARAC"/>
    <property type="match status" value="1"/>
</dbReference>
<gene>
    <name evidence="6" type="ORF">SAMN04244572_02035</name>
</gene>
<evidence type="ECO:0000256" key="2">
    <source>
        <dbReference type="ARBA" id="ARBA00023125"/>
    </source>
</evidence>
<evidence type="ECO:0000259" key="5">
    <source>
        <dbReference type="PROSITE" id="PS01124"/>
    </source>
</evidence>
<dbReference type="Proteomes" id="UP000199250">
    <property type="component" value="Unassembled WGS sequence"/>
</dbReference>
<organism evidence="6 7">
    <name type="scientific">Azotobacter beijerinckii</name>
    <dbReference type="NCBI Taxonomy" id="170623"/>
    <lineage>
        <taxon>Bacteria</taxon>
        <taxon>Pseudomonadati</taxon>
        <taxon>Pseudomonadota</taxon>
        <taxon>Gammaproteobacteria</taxon>
        <taxon>Pseudomonadales</taxon>
        <taxon>Pseudomonadaceae</taxon>
        <taxon>Azotobacter</taxon>
    </lineage>
</organism>
<keyword evidence="4" id="KW-0812">Transmembrane</keyword>
<dbReference type="GO" id="GO:0003700">
    <property type="term" value="F:DNA-binding transcription factor activity"/>
    <property type="evidence" value="ECO:0007669"/>
    <property type="project" value="InterPro"/>
</dbReference>
<reference evidence="6 7" key="1">
    <citation type="submission" date="2016-10" db="EMBL/GenBank/DDBJ databases">
        <authorList>
            <person name="de Groot N.N."/>
        </authorList>
    </citation>
    <scope>NUCLEOTIDE SEQUENCE [LARGE SCALE GENOMIC DNA]</scope>
    <source>
        <strain evidence="6 7">DSM 373</strain>
    </source>
</reference>
<name>A0A1H6UQ04_9GAMM</name>
<keyword evidence="4" id="KW-0472">Membrane</keyword>
<dbReference type="RefSeq" id="WP_090731407.1">
    <property type="nucleotide sequence ID" value="NZ_FNYQ01000029.1"/>
</dbReference>
<accession>A0A1H6UQ04</accession>
<keyword evidence="2 6" id="KW-0238">DNA-binding</keyword>
<feature type="transmembrane region" description="Helical" evidence="4">
    <location>
        <begin position="138"/>
        <end position="157"/>
    </location>
</feature>
<evidence type="ECO:0000256" key="3">
    <source>
        <dbReference type="ARBA" id="ARBA00023163"/>
    </source>
</evidence>
<dbReference type="OrthoDB" id="5582699at2"/>
<dbReference type="Pfam" id="PF12625">
    <property type="entry name" value="Arabinose_bd"/>
    <property type="match status" value="1"/>
</dbReference>
<dbReference type="InterPro" id="IPR032687">
    <property type="entry name" value="AraC-type_N"/>
</dbReference>
<dbReference type="PANTHER" id="PTHR47894:SF1">
    <property type="entry name" value="HTH-TYPE TRANSCRIPTIONAL REGULATOR VQSM"/>
    <property type="match status" value="1"/>
</dbReference>
<keyword evidence="1" id="KW-0805">Transcription regulation</keyword>
<dbReference type="AlphaFoldDB" id="A0A1H6UQ04"/>
<sequence length="342" mass="38977">MAKALDKGTISIGLVHEALLGATQRKLDVSLALQQAHIAPELLDAPRARVSTVSFARLWVALANLLDDEFFGIDNHPMRRGSYRLMCHAVLNCDTLGQALRRMLSFLRLVLDDIYGELRCENSHALIIMHDRGTIRRLFCYGTWLIFVHGLACWLVNRRIPLLELSFRAPKPADDSDYRMRFCEKIQFDAPITCVRFNSSFLDLKIAQTPASLTTFLKAAPENLLVKYRNDDSISIQIRRQLRGQSPDDWPELEKMARVLRMSNSTLQRRLQAEGVNYQRLKDDLRRDIAINLLSCAGLTVTDVAAQTGFQEASAFHRAFKKWTGMSPGVYRRNYNDDADFS</sequence>
<dbReference type="SUPFAM" id="SSF46689">
    <property type="entry name" value="Homeodomain-like"/>
    <property type="match status" value="1"/>
</dbReference>
<dbReference type="EMBL" id="FNYQ01000029">
    <property type="protein sequence ID" value="SEI89972.1"/>
    <property type="molecule type" value="Genomic_DNA"/>
</dbReference>
<dbReference type="PANTHER" id="PTHR47894">
    <property type="entry name" value="HTH-TYPE TRANSCRIPTIONAL REGULATOR GADX"/>
    <property type="match status" value="1"/>
</dbReference>
<evidence type="ECO:0000313" key="7">
    <source>
        <dbReference type="Proteomes" id="UP000199250"/>
    </source>
</evidence>
<dbReference type="PROSITE" id="PS01124">
    <property type="entry name" value="HTH_ARAC_FAMILY_2"/>
    <property type="match status" value="1"/>
</dbReference>
<keyword evidence="3" id="KW-0804">Transcription</keyword>
<protein>
    <submittedName>
        <fullName evidence="6">AraC-type DNA-binding protein</fullName>
    </submittedName>
</protein>
<dbReference type="Pfam" id="PF12833">
    <property type="entry name" value="HTH_18"/>
    <property type="match status" value="1"/>
</dbReference>
<evidence type="ECO:0000256" key="4">
    <source>
        <dbReference type="SAM" id="Phobius"/>
    </source>
</evidence>
<dbReference type="PRINTS" id="PR00032">
    <property type="entry name" value="HTHARAC"/>
</dbReference>
<dbReference type="GO" id="GO:0000976">
    <property type="term" value="F:transcription cis-regulatory region binding"/>
    <property type="evidence" value="ECO:0007669"/>
    <property type="project" value="TreeGrafter"/>
</dbReference>
<dbReference type="InterPro" id="IPR018060">
    <property type="entry name" value="HTH_AraC"/>
</dbReference>
<evidence type="ECO:0000313" key="6">
    <source>
        <dbReference type="EMBL" id="SEI89972.1"/>
    </source>
</evidence>
<proteinExistence type="predicted"/>
<keyword evidence="4" id="KW-1133">Transmembrane helix</keyword>
<feature type="domain" description="HTH araC/xylS-type" evidence="5">
    <location>
        <begin position="232"/>
        <end position="334"/>
    </location>
</feature>
<dbReference type="InterPro" id="IPR009057">
    <property type="entry name" value="Homeodomain-like_sf"/>
</dbReference>
<dbReference type="Gene3D" id="1.10.10.60">
    <property type="entry name" value="Homeodomain-like"/>
    <property type="match status" value="1"/>
</dbReference>
<evidence type="ECO:0000256" key="1">
    <source>
        <dbReference type="ARBA" id="ARBA00023015"/>
    </source>
</evidence>
<dbReference type="InterPro" id="IPR020449">
    <property type="entry name" value="Tscrpt_reg_AraC-type_HTH"/>
</dbReference>